<keyword evidence="5" id="KW-0812">Transmembrane</keyword>
<feature type="repeat" description="ANK" evidence="3">
    <location>
        <begin position="219"/>
        <end position="251"/>
    </location>
</feature>
<dbReference type="SMART" id="SM00248">
    <property type="entry name" value="ANK"/>
    <property type="match status" value="6"/>
</dbReference>
<keyword evidence="5" id="KW-0472">Membrane</keyword>
<dbReference type="Pfam" id="PF12796">
    <property type="entry name" value="Ank_2"/>
    <property type="match status" value="2"/>
</dbReference>
<dbReference type="PROSITE" id="PS50088">
    <property type="entry name" value="ANK_REPEAT"/>
    <property type="match status" value="2"/>
</dbReference>
<gene>
    <name evidence="6" type="ORF">C9374_011338</name>
</gene>
<dbReference type="Proteomes" id="UP000816034">
    <property type="component" value="Unassembled WGS sequence"/>
</dbReference>
<organism evidence="6 7">
    <name type="scientific">Naegleria lovaniensis</name>
    <name type="common">Amoeba</name>
    <dbReference type="NCBI Taxonomy" id="51637"/>
    <lineage>
        <taxon>Eukaryota</taxon>
        <taxon>Discoba</taxon>
        <taxon>Heterolobosea</taxon>
        <taxon>Tetramitia</taxon>
        <taxon>Eutetramitia</taxon>
        <taxon>Vahlkampfiidae</taxon>
        <taxon>Naegleria</taxon>
    </lineage>
</organism>
<sequence>MVTTFEDVTERPTITTPHHVTSDEVFKTVESLDLEKVKALVDKHLDNLNLYFSSHDAASISDEDLFDDQEYLAHDLFNIIDDEYNTPLHKAILMDVDTKEKDQIRYQIVEDIVVRGKARCDVVNNEGLTPLLVAVKKNKPKIVSLLIKAGKHCSVNDKCQVAPYIGYTALHSCCTWSLIEATKSEDPNEDTTVKTARDIESLARLLISLGADVNSKNSEGETPLHTCARNGTLGVARLLISEGADVNAINKHKVTPLMIAATLGNLAVVELLLDTDLQEEGNVGLKNNPVKVDLKDQMGDTALHFAFQSQLQRVFANGIEVSQDHERIAYLLVHTGKANMDIYSNDEYLATDFTSDNFKHILRTVSQHAHLFPSSLDALLQMPDEMLQSQYMDPKERIAFAKAVQEYKKDRQELEDAESKKGGCPMVTGNRQLMKKRAQMKSSTTSTTKTDNTTTTSKLPPGHPTQGGDISKCPFMKGKQANDSQDAQETKEITGEVSEKPKGKCPIPYHNELMMIFNSRNLVYLLVLVVCVVLLAFPTTTSLV</sequence>
<feature type="region of interest" description="Disordered" evidence="4">
    <location>
        <begin position="434"/>
        <end position="504"/>
    </location>
</feature>
<reference evidence="6 7" key="1">
    <citation type="journal article" date="2018" name="BMC Genomics">
        <title>The genome of Naegleria lovaniensis, the basis for a comparative approach to unravel pathogenicity factors of the human pathogenic amoeba N. fowleri.</title>
        <authorList>
            <person name="Liechti N."/>
            <person name="Schurch N."/>
            <person name="Bruggmann R."/>
            <person name="Wittwer M."/>
        </authorList>
    </citation>
    <scope>NUCLEOTIDE SEQUENCE [LARGE SCALE GENOMIC DNA]</scope>
    <source>
        <strain evidence="6 7">ATCC 30569</strain>
    </source>
</reference>
<evidence type="ECO:0000256" key="3">
    <source>
        <dbReference type="PROSITE-ProRule" id="PRU00023"/>
    </source>
</evidence>
<keyword evidence="1" id="KW-0677">Repeat</keyword>
<dbReference type="GeneID" id="68103792"/>
<dbReference type="AlphaFoldDB" id="A0AA88GX30"/>
<evidence type="ECO:0000256" key="2">
    <source>
        <dbReference type="ARBA" id="ARBA00023043"/>
    </source>
</evidence>
<feature type="compositionally biased region" description="Low complexity" evidence="4">
    <location>
        <begin position="441"/>
        <end position="458"/>
    </location>
</feature>
<protein>
    <submittedName>
        <fullName evidence="6">Uncharacterized protein</fullName>
    </submittedName>
</protein>
<dbReference type="PROSITE" id="PS50297">
    <property type="entry name" value="ANK_REP_REGION"/>
    <property type="match status" value="2"/>
</dbReference>
<evidence type="ECO:0000313" key="6">
    <source>
        <dbReference type="EMBL" id="KAG2392613.1"/>
    </source>
</evidence>
<dbReference type="PANTHER" id="PTHR24123">
    <property type="entry name" value="ANKYRIN REPEAT-CONTAINING"/>
    <property type="match status" value="1"/>
</dbReference>
<dbReference type="RefSeq" id="XP_044554507.1">
    <property type="nucleotide sequence ID" value="XM_044686982.1"/>
</dbReference>
<evidence type="ECO:0000256" key="5">
    <source>
        <dbReference type="SAM" id="Phobius"/>
    </source>
</evidence>
<keyword evidence="7" id="KW-1185">Reference proteome</keyword>
<dbReference type="PANTHER" id="PTHR24123:SF33">
    <property type="entry name" value="PROTEIN HOS4"/>
    <property type="match status" value="1"/>
</dbReference>
<dbReference type="Gene3D" id="1.25.40.20">
    <property type="entry name" value="Ankyrin repeat-containing domain"/>
    <property type="match status" value="2"/>
</dbReference>
<comment type="caution">
    <text evidence="6">The sequence shown here is derived from an EMBL/GenBank/DDBJ whole genome shotgun (WGS) entry which is preliminary data.</text>
</comment>
<evidence type="ECO:0000256" key="4">
    <source>
        <dbReference type="SAM" id="MobiDB-lite"/>
    </source>
</evidence>
<feature type="repeat" description="ANK" evidence="3">
    <location>
        <begin position="126"/>
        <end position="158"/>
    </location>
</feature>
<name>A0AA88GX30_NAELO</name>
<keyword evidence="2 3" id="KW-0040">ANK repeat</keyword>
<dbReference type="InterPro" id="IPR036770">
    <property type="entry name" value="Ankyrin_rpt-contain_sf"/>
</dbReference>
<keyword evidence="5" id="KW-1133">Transmembrane helix</keyword>
<evidence type="ECO:0000256" key="1">
    <source>
        <dbReference type="ARBA" id="ARBA00022737"/>
    </source>
</evidence>
<evidence type="ECO:0000313" key="7">
    <source>
        <dbReference type="Proteomes" id="UP000816034"/>
    </source>
</evidence>
<dbReference type="SUPFAM" id="SSF48403">
    <property type="entry name" value="Ankyrin repeat"/>
    <property type="match status" value="1"/>
</dbReference>
<dbReference type="InterPro" id="IPR002110">
    <property type="entry name" value="Ankyrin_rpt"/>
</dbReference>
<feature type="compositionally biased region" description="Basic and acidic residues" evidence="4">
    <location>
        <begin position="488"/>
        <end position="502"/>
    </location>
</feature>
<accession>A0AA88GX30</accession>
<dbReference type="InterPro" id="IPR051165">
    <property type="entry name" value="Multifunctional_ANK_Repeat"/>
</dbReference>
<feature type="transmembrane region" description="Helical" evidence="5">
    <location>
        <begin position="522"/>
        <end position="540"/>
    </location>
</feature>
<proteinExistence type="predicted"/>
<dbReference type="EMBL" id="PYSW02000004">
    <property type="protein sequence ID" value="KAG2392613.1"/>
    <property type="molecule type" value="Genomic_DNA"/>
</dbReference>